<dbReference type="GO" id="GO:0016887">
    <property type="term" value="F:ATP hydrolysis activity"/>
    <property type="evidence" value="ECO:0007669"/>
    <property type="project" value="InterPro"/>
</dbReference>
<dbReference type="PANTHER" id="PTHR42711">
    <property type="entry name" value="ABC TRANSPORTER ATP-BINDING PROTEIN"/>
    <property type="match status" value="1"/>
</dbReference>
<dbReference type="Gene3D" id="3.40.50.300">
    <property type="entry name" value="P-loop containing nucleotide triphosphate hydrolases"/>
    <property type="match status" value="1"/>
</dbReference>
<dbReference type="SUPFAM" id="SSF52540">
    <property type="entry name" value="P-loop containing nucleoside triphosphate hydrolases"/>
    <property type="match status" value="1"/>
</dbReference>
<dbReference type="SMART" id="SM00382">
    <property type="entry name" value="AAA"/>
    <property type="match status" value="1"/>
</dbReference>
<proteinExistence type="predicted"/>
<dbReference type="AlphaFoldDB" id="A0A7L7KQP0"/>
<reference evidence="5 6" key="1">
    <citation type="submission" date="2020-02" db="EMBL/GenBank/DDBJ databases">
        <authorList>
            <person name="Zheng R.K."/>
            <person name="Sun C.M."/>
        </authorList>
    </citation>
    <scope>NUCLEOTIDE SEQUENCE [LARGE SCALE GENOMIC DNA]</scope>
    <source>
        <strain evidence="6">zrk13</strain>
    </source>
</reference>
<evidence type="ECO:0000256" key="1">
    <source>
        <dbReference type="ARBA" id="ARBA00022448"/>
    </source>
</evidence>
<dbReference type="RefSeq" id="WP_258878369.1">
    <property type="nucleotide sequence ID" value="NZ_CP048914.1"/>
</dbReference>
<keyword evidence="2" id="KW-0547">Nucleotide-binding</keyword>
<dbReference type="GO" id="GO:0005524">
    <property type="term" value="F:ATP binding"/>
    <property type="evidence" value="ECO:0007669"/>
    <property type="project" value="UniProtKB-KW"/>
</dbReference>
<dbReference type="KEGG" id="xcl:G4Z02_02930"/>
<sequence length="285" mass="32838">MFKVENMKYRYPKNQEDTIRGISFDIAKGEIFGFLGPSGAGKSTTQKVMIKVLEDFEGGIYYDGKSITEFKDDFYENIGVSFEMPIHFSKMTAMENVEFFMKLYKKNADIEKLMKRVGLWEDRDKMVGEYSKGMKIRLNFVRAMLNDPDMLFLDEPTNGLDPKNAMILKDMVREFRDNGGTVFITSHIMSDIDQLCDRVAFIVDGKIIEMDSPRNLKIKYGKRSMNLEYKEDGQTVRKEFPMDGIGKNKEFLDLLQTKEIETIHSGETTLDDIFIKVTGVSLADE</sequence>
<name>A0A7L7KQP0_9MOLU</name>
<dbReference type="InterPro" id="IPR003439">
    <property type="entry name" value="ABC_transporter-like_ATP-bd"/>
</dbReference>
<accession>A0A7L7KQP0</accession>
<dbReference type="PROSITE" id="PS50893">
    <property type="entry name" value="ABC_TRANSPORTER_2"/>
    <property type="match status" value="1"/>
</dbReference>
<feature type="domain" description="ABC transporter" evidence="4">
    <location>
        <begin position="2"/>
        <end position="229"/>
    </location>
</feature>
<keyword evidence="1" id="KW-0813">Transport</keyword>
<evidence type="ECO:0000313" key="5">
    <source>
        <dbReference type="EMBL" id="QMS84749.1"/>
    </source>
</evidence>
<dbReference type="InterPro" id="IPR003593">
    <property type="entry name" value="AAA+_ATPase"/>
</dbReference>
<dbReference type="PANTHER" id="PTHR42711:SF18">
    <property type="entry name" value="ABC TRANSPORTER, ATP-BINDING PROTEIN"/>
    <property type="match status" value="1"/>
</dbReference>
<evidence type="ECO:0000259" key="4">
    <source>
        <dbReference type="PROSITE" id="PS50893"/>
    </source>
</evidence>
<organism evidence="5 6">
    <name type="scientific">Candidatus Xianfuyuplasma coldseepsis</name>
    <dbReference type="NCBI Taxonomy" id="2782163"/>
    <lineage>
        <taxon>Bacteria</taxon>
        <taxon>Bacillati</taxon>
        <taxon>Mycoplasmatota</taxon>
        <taxon>Mollicutes</taxon>
        <taxon>Candidatus Izemoplasmatales</taxon>
        <taxon>Candidatus Izemoplasmataceae</taxon>
        <taxon>Candidatus Xianfuyuplasma</taxon>
    </lineage>
</organism>
<dbReference type="Pfam" id="PF00005">
    <property type="entry name" value="ABC_tran"/>
    <property type="match status" value="1"/>
</dbReference>
<protein>
    <submittedName>
        <fullName evidence="5">ABC transporter ATP-binding protein</fullName>
    </submittedName>
</protein>
<keyword evidence="6" id="KW-1185">Reference proteome</keyword>
<gene>
    <name evidence="5" type="ORF">G4Z02_02930</name>
</gene>
<dbReference type="EMBL" id="CP048914">
    <property type="protein sequence ID" value="QMS84749.1"/>
    <property type="molecule type" value="Genomic_DNA"/>
</dbReference>
<dbReference type="Proteomes" id="UP000514720">
    <property type="component" value="Chromosome"/>
</dbReference>
<keyword evidence="3 5" id="KW-0067">ATP-binding</keyword>
<dbReference type="CDD" id="cd03230">
    <property type="entry name" value="ABC_DR_subfamily_A"/>
    <property type="match status" value="1"/>
</dbReference>
<dbReference type="InterPro" id="IPR050763">
    <property type="entry name" value="ABC_transporter_ATP-binding"/>
</dbReference>
<evidence type="ECO:0000256" key="2">
    <source>
        <dbReference type="ARBA" id="ARBA00022741"/>
    </source>
</evidence>
<dbReference type="InterPro" id="IPR027417">
    <property type="entry name" value="P-loop_NTPase"/>
</dbReference>
<evidence type="ECO:0000313" key="6">
    <source>
        <dbReference type="Proteomes" id="UP000514720"/>
    </source>
</evidence>
<evidence type="ECO:0000256" key="3">
    <source>
        <dbReference type="ARBA" id="ARBA00022840"/>
    </source>
</evidence>